<keyword evidence="2 3" id="KW-0450">Lipoyl</keyword>
<name>A0A077T5G5_PSEAI</name>
<dbReference type="PROSITE" id="PS50968">
    <property type="entry name" value="BIOTINYL_LIPOYL"/>
    <property type="match status" value="1"/>
</dbReference>
<evidence type="ECO:0000313" key="4">
    <source>
        <dbReference type="EMBL" id="CRQ14926.1"/>
    </source>
</evidence>
<comment type="caution">
    <text evidence="4">The sequence shown here is derived from an EMBL/GenBank/DDBJ whole genome shotgun (WGS) entry which is preliminary data.</text>
</comment>
<dbReference type="AlphaFoldDB" id="A0A077T5G5"/>
<dbReference type="GO" id="GO:0019464">
    <property type="term" value="P:glycine decarboxylation via glycine cleavage system"/>
    <property type="evidence" value="ECO:0007669"/>
    <property type="project" value="UniProtKB-UniRule"/>
</dbReference>
<reference evidence="5" key="1">
    <citation type="submission" date="2015-06" db="EMBL/GenBank/DDBJ databases">
        <authorList>
            <person name="Radhakrishnan Rajesh"/>
            <person name="Underwood Anthony"/>
            <person name="Al-Shahib Ali"/>
        </authorList>
    </citation>
    <scope>NUCLEOTIDE SEQUENCE [LARGE SCALE GENOMIC DNA]</scope>
    <source>
        <strain evidence="5">P19_London_7_VIM_2_05_10</strain>
    </source>
</reference>
<dbReference type="InterPro" id="IPR011053">
    <property type="entry name" value="Single_hybrid_motif"/>
</dbReference>
<dbReference type="InterPro" id="IPR002930">
    <property type="entry name" value="GCV_H"/>
</dbReference>
<comment type="similarity">
    <text evidence="1 3">Belongs to the GcvH family.</text>
</comment>
<dbReference type="PANTHER" id="PTHR11715:SF3">
    <property type="entry name" value="GLYCINE CLEAVAGE SYSTEM H PROTEIN-RELATED"/>
    <property type="match status" value="1"/>
</dbReference>
<dbReference type="InterPro" id="IPR000089">
    <property type="entry name" value="Biotin_lipoyl"/>
</dbReference>
<dbReference type="GO" id="GO:0005960">
    <property type="term" value="C:glycine cleavage complex"/>
    <property type="evidence" value="ECO:0007669"/>
    <property type="project" value="InterPro"/>
</dbReference>
<dbReference type="NCBIfam" id="NF002270">
    <property type="entry name" value="PRK01202.1"/>
    <property type="match status" value="1"/>
</dbReference>
<dbReference type="Proteomes" id="UP000045039">
    <property type="component" value="Unassembled WGS sequence"/>
</dbReference>
<evidence type="ECO:0000256" key="3">
    <source>
        <dbReference type="HAMAP-Rule" id="MF_00272"/>
    </source>
</evidence>
<organism evidence="4 5">
    <name type="scientific">Pseudomonas aeruginosa</name>
    <dbReference type="NCBI Taxonomy" id="287"/>
    <lineage>
        <taxon>Bacteria</taxon>
        <taxon>Pseudomonadati</taxon>
        <taxon>Pseudomonadota</taxon>
        <taxon>Gammaproteobacteria</taxon>
        <taxon>Pseudomonadales</taxon>
        <taxon>Pseudomonadaceae</taxon>
        <taxon>Pseudomonas</taxon>
    </lineage>
</organism>
<comment type="cofactor">
    <cofactor evidence="3">
        <name>(R)-lipoate</name>
        <dbReference type="ChEBI" id="CHEBI:83088"/>
    </cofactor>
    <text evidence="3">Binds 1 lipoyl cofactor covalently.</text>
</comment>
<accession>A0A077T5G5</accession>
<dbReference type="CDD" id="cd06848">
    <property type="entry name" value="GCS_H"/>
    <property type="match status" value="1"/>
</dbReference>
<protein>
    <recommendedName>
        <fullName evidence="3">Glycine cleavage system H protein</fullName>
    </recommendedName>
</protein>
<evidence type="ECO:0000313" key="5">
    <source>
        <dbReference type="Proteomes" id="UP000045039"/>
    </source>
</evidence>
<comment type="subunit">
    <text evidence="3">The glycine cleavage system is composed of four proteins: P, T, L and H.</text>
</comment>
<dbReference type="KEGG" id="paeb:NCGM1900_6010"/>
<dbReference type="InterPro" id="IPR033753">
    <property type="entry name" value="GCV_H/Fam206"/>
</dbReference>
<feature type="modified residue" description="N6-lipoyllysine" evidence="3">
    <location>
        <position position="78"/>
    </location>
</feature>
<dbReference type="GO" id="GO:0005829">
    <property type="term" value="C:cytosol"/>
    <property type="evidence" value="ECO:0007669"/>
    <property type="project" value="TreeGrafter"/>
</dbReference>
<dbReference type="SUPFAM" id="SSF51230">
    <property type="entry name" value="Single hybrid motif"/>
    <property type="match status" value="1"/>
</dbReference>
<sequence>MATAVAPDFEENKMSNIPAELRYAQSHEWARLEADGSVTVGISDHAQEALGDVVFIELPELGKTLAAGQEAGVVESVKAASDIYSPIGGEVIAINEALADTPEDVNNDPYASWFFKLKPSNPAELDKLLDAAGYQAAVDAEG</sequence>
<dbReference type="PROSITE" id="PS00189">
    <property type="entry name" value="LIPOYL"/>
    <property type="match status" value="1"/>
</dbReference>
<comment type="function">
    <text evidence="3">The glycine cleavage system catalyzes the degradation of glycine. The H protein shuttles the methylamine group of glycine from the P protein to the T protein.</text>
</comment>
<dbReference type="EMBL" id="CVVU01000278">
    <property type="protein sequence ID" value="CRQ14926.1"/>
    <property type="molecule type" value="Genomic_DNA"/>
</dbReference>
<dbReference type="Gene3D" id="2.40.50.100">
    <property type="match status" value="1"/>
</dbReference>
<dbReference type="GO" id="GO:0009249">
    <property type="term" value="P:protein lipoylation"/>
    <property type="evidence" value="ECO:0007669"/>
    <property type="project" value="TreeGrafter"/>
</dbReference>
<dbReference type="InterPro" id="IPR003016">
    <property type="entry name" value="2-oxoA_DH_lipoyl-BS"/>
</dbReference>
<dbReference type="PANTHER" id="PTHR11715">
    <property type="entry name" value="GLYCINE CLEAVAGE SYSTEM H PROTEIN"/>
    <property type="match status" value="1"/>
</dbReference>
<evidence type="ECO:0000256" key="1">
    <source>
        <dbReference type="ARBA" id="ARBA00009249"/>
    </source>
</evidence>
<evidence type="ECO:0000256" key="2">
    <source>
        <dbReference type="ARBA" id="ARBA00022823"/>
    </source>
</evidence>
<dbReference type="InterPro" id="IPR017453">
    <property type="entry name" value="GCV_H_sub"/>
</dbReference>
<gene>
    <name evidence="4" type="primary">gcvH_3</name>
    <name evidence="3" type="synonym">gcvH</name>
    <name evidence="4" type="ORF">PAERUG_P19_London_7_VIM_2_05_10_06952</name>
</gene>
<dbReference type="NCBIfam" id="TIGR00527">
    <property type="entry name" value="gcvH"/>
    <property type="match status" value="1"/>
</dbReference>
<dbReference type="HAMAP" id="MF_00272">
    <property type="entry name" value="GcvH"/>
    <property type="match status" value="1"/>
</dbReference>
<dbReference type="Pfam" id="PF01597">
    <property type="entry name" value="GCV_H"/>
    <property type="match status" value="1"/>
</dbReference>
<proteinExistence type="inferred from homology"/>